<dbReference type="Pfam" id="PF25443">
    <property type="entry name" value="ANG-1"/>
    <property type="match status" value="1"/>
</dbReference>
<evidence type="ECO:0000259" key="9">
    <source>
        <dbReference type="PROSITE" id="PS51406"/>
    </source>
</evidence>
<dbReference type="PROSITE" id="PS00514">
    <property type="entry name" value="FIBRINOGEN_C_1"/>
    <property type="match status" value="1"/>
</dbReference>
<evidence type="ECO:0000256" key="7">
    <source>
        <dbReference type="ARBA" id="ARBA00023180"/>
    </source>
</evidence>
<dbReference type="GeneTree" id="ENSGT00940000158117"/>
<dbReference type="SMART" id="SM00186">
    <property type="entry name" value="FBG"/>
    <property type="match status" value="1"/>
</dbReference>
<dbReference type="GO" id="GO:0001525">
    <property type="term" value="P:angiogenesis"/>
    <property type="evidence" value="ECO:0007669"/>
    <property type="project" value="UniProtKB-KW"/>
</dbReference>
<dbReference type="InterPro" id="IPR020837">
    <property type="entry name" value="Fibrinogen_CS"/>
</dbReference>
<dbReference type="GO" id="GO:0005577">
    <property type="term" value="C:fibrinogen complex"/>
    <property type="evidence" value="ECO:0007669"/>
    <property type="project" value="TreeGrafter"/>
</dbReference>
<dbReference type="GO" id="GO:0072377">
    <property type="term" value="P:blood coagulation, common pathway"/>
    <property type="evidence" value="ECO:0007669"/>
    <property type="project" value="TreeGrafter"/>
</dbReference>
<evidence type="ECO:0000256" key="4">
    <source>
        <dbReference type="ARBA" id="ARBA00022729"/>
    </source>
</evidence>
<sequence length="389" mass="43752">MLRLGVALFRHATEHAGKLADVEAQFLNQTVSLEKDLREQTESRKKLEKQLQHQINYMDHLKERHGVLRRSLHDLEWQQHRWVSAARWDERGLRRVLVQRGRVMDGLQGHLAMSAANGSALRRRQVQLQRAVHGLLAASHAGLHGAHGEESVPFQDCAGAYNAGNTKSGVYTIQASGISKPIKVYCDMEIKGGGWTLIQHRGDGSVDFHRKWVEYKQGFGDPSGDHWLGNQHVFELTHQQAYVLRIELQDWDNGTAYVQYNTFYVASEKLQYRIYVKGFSGTAGKYSSLSQSGVSFSTKDADNDNCVCRCAHMATGGWWFDACGPSNLNGMYYTGGQHVGKFNGIKWHYWKGSSYSLRLTTMKIRPLSFSRGRRGGRAADGTDAHPAGM</sequence>
<reference evidence="10" key="1">
    <citation type="submission" date="2025-05" db="UniProtKB">
        <authorList>
            <consortium name="Ensembl"/>
        </authorList>
    </citation>
    <scope>IDENTIFICATION</scope>
</reference>
<feature type="coiled-coil region" evidence="8">
    <location>
        <begin position="30"/>
        <end position="64"/>
    </location>
</feature>
<dbReference type="SUPFAM" id="SSF56496">
    <property type="entry name" value="Fibrinogen C-terminal domain-like"/>
    <property type="match status" value="1"/>
</dbReference>
<evidence type="ECO:0000256" key="6">
    <source>
        <dbReference type="ARBA" id="ARBA00023157"/>
    </source>
</evidence>
<dbReference type="Gene3D" id="4.10.530.10">
    <property type="entry name" value="Gamma-fibrinogen Carboxyl Terminal Fragment, domain 2"/>
    <property type="match status" value="1"/>
</dbReference>
<dbReference type="CDD" id="cd00087">
    <property type="entry name" value="FReD"/>
    <property type="match status" value="1"/>
</dbReference>
<keyword evidence="6" id="KW-1015">Disulfide bond</keyword>
<dbReference type="GO" id="GO:0005201">
    <property type="term" value="F:extracellular matrix structural constituent"/>
    <property type="evidence" value="ECO:0007669"/>
    <property type="project" value="TreeGrafter"/>
</dbReference>
<dbReference type="Ensembl" id="ENSEBUT00000006058.1">
    <property type="protein sequence ID" value="ENSEBUP00000005617.1"/>
    <property type="gene ID" value="ENSEBUG00000003816.1"/>
</dbReference>
<dbReference type="InterPro" id="IPR036056">
    <property type="entry name" value="Fibrinogen-like_C"/>
</dbReference>
<keyword evidence="4" id="KW-0732">Signal</keyword>
<dbReference type="Proteomes" id="UP000694388">
    <property type="component" value="Unplaced"/>
</dbReference>
<dbReference type="PANTHER" id="PTHR47221:SF5">
    <property type="entry name" value="FIBRINOGEN C-TERMINAL DOMAIN-CONTAINING PROTEIN"/>
    <property type="match status" value="1"/>
</dbReference>
<keyword evidence="7" id="KW-0325">Glycoprotein</keyword>
<keyword evidence="5 8" id="KW-0175">Coiled coil</keyword>
<evidence type="ECO:0000256" key="8">
    <source>
        <dbReference type="SAM" id="Coils"/>
    </source>
</evidence>
<dbReference type="FunFam" id="4.10.530.10:FF:000001">
    <property type="entry name" value="angiopoietin-2 isoform X1"/>
    <property type="match status" value="1"/>
</dbReference>
<keyword evidence="2" id="KW-0964">Secreted</keyword>
<dbReference type="AlphaFoldDB" id="A0A8C4PYF2"/>
<protein>
    <submittedName>
        <fullName evidence="10">Angiopoietin 1</fullName>
    </submittedName>
</protein>
<evidence type="ECO:0000256" key="1">
    <source>
        <dbReference type="ARBA" id="ARBA00004613"/>
    </source>
</evidence>
<dbReference type="GO" id="GO:0042730">
    <property type="term" value="P:fibrinolysis"/>
    <property type="evidence" value="ECO:0007669"/>
    <property type="project" value="TreeGrafter"/>
</dbReference>
<dbReference type="GO" id="GO:0034116">
    <property type="term" value="P:positive regulation of heterotypic cell-cell adhesion"/>
    <property type="evidence" value="ECO:0007669"/>
    <property type="project" value="TreeGrafter"/>
</dbReference>
<evidence type="ECO:0000256" key="3">
    <source>
        <dbReference type="ARBA" id="ARBA00022657"/>
    </source>
</evidence>
<name>A0A8C4PYF2_EPTBU</name>
<evidence type="ECO:0000313" key="10">
    <source>
        <dbReference type="Ensembl" id="ENSEBUP00000005617.1"/>
    </source>
</evidence>
<dbReference type="InterPro" id="IPR002181">
    <property type="entry name" value="Fibrinogen_a/b/g_C_dom"/>
</dbReference>
<organism evidence="10 11">
    <name type="scientific">Eptatretus burgeri</name>
    <name type="common">Inshore hagfish</name>
    <dbReference type="NCBI Taxonomy" id="7764"/>
    <lineage>
        <taxon>Eukaryota</taxon>
        <taxon>Metazoa</taxon>
        <taxon>Chordata</taxon>
        <taxon>Craniata</taxon>
        <taxon>Vertebrata</taxon>
        <taxon>Cyclostomata</taxon>
        <taxon>Myxini</taxon>
        <taxon>Myxiniformes</taxon>
        <taxon>Myxinidae</taxon>
        <taxon>Eptatretinae</taxon>
        <taxon>Eptatretus</taxon>
    </lineage>
</organism>
<dbReference type="GO" id="GO:0070527">
    <property type="term" value="P:platelet aggregation"/>
    <property type="evidence" value="ECO:0007669"/>
    <property type="project" value="TreeGrafter"/>
</dbReference>
<evidence type="ECO:0000256" key="5">
    <source>
        <dbReference type="ARBA" id="ARBA00023054"/>
    </source>
</evidence>
<proteinExistence type="predicted"/>
<dbReference type="PANTHER" id="PTHR47221">
    <property type="entry name" value="FIBRINOGEN ALPHA CHAIN"/>
    <property type="match status" value="1"/>
</dbReference>
<dbReference type="FunFam" id="3.90.215.10:FF:000001">
    <property type="entry name" value="Tenascin isoform 1"/>
    <property type="match status" value="1"/>
</dbReference>
<dbReference type="NCBIfam" id="NF040941">
    <property type="entry name" value="GGGWT_bact"/>
    <property type="match status" value="1"/>
</dbReference>
<keyword evidence="3" id="KW-0037">Angiogenesis</keyword>
<comment type="subcellular location">
    <subcellularLocation>
        <location evidence="1">Secreted</location>
    </subcellularLocation>
</comment>
<dbReference type="Pfam" id="PF00147">
    <property type="entry name" value="Fibrinogen_C"/>
    <property type="match status" value="1"/>
</dbReference>
<keyword evidence="11" id="KW-1185">Reference proteome</keyword>
<evidence type="ECO:0000313" key="11">
    <source>
        <dbReference type="Proteomes" id="UP000694388"/>
    </source>
</evidence>
<feature type="domain" description="Fibrinogen C-terminal" evidence="9">
    <location>
        <begin position="148"/>
        <end position="368"/>
    </location>
</feature>
<evidence type="ECO:0000256" key="2">
    <source>
        <dbReference type="ARBA" id="ARBA00022525"/>
    </source>
</evidence>
<accession>A0A8C4PYF2</accession>
<dbReference type="GO" id="GO:0030674">
    <property type="term" value="F:protein-macromolecule adaptor activity"/>
    <property type="evidence" value="ECO:0007669"/>
    <property type="project" value="TreeGrafter"/>
</dbReference>
<dbReference type="Ensembl" id="ENSEBUT00000006074.1">
    <property type="protein sequence ID" value="ENSEBUP00000005633.1"/>
    <property type="gene ID" value="ENSEBUG00000003816.1"/>
</dbReference>
<dbReference type="PROSITE" id="PS51406">
    <property type="entry name" value="FIBRINOGEN_C_2"/>
    <property type="match status" value="1"/>
</dbReference>
<dbReference type="InterPro" id="IPR014716">
    <property type="entry name" value="Fibrinogen_a/b/g_C_1"/>
</dbReference>
<dbReference type="InterPro" id="IPR057439">
    <property type="entry name" value="ANG-1/2/4"/>
</dbReference>
<dbReference type="InterPro" id="IPR037579">
    <property type="entry name" value="FIB_ANG-like"/>
</dbReference>
<dbReference type="Gene3D" id="3.90.215.10">
    <property type="entry name" value="Gamma Fibrinogen, chain A, domain 1"/>
    <property type="match status" value="1"/>
</dbReference>